<proteinExistence type="predicted"/>
<accession>A0ABN7PGK9</accession>
<gene>
    <name evidence="1" type="ORF">TPAB3V08_LOCUS13836</name>
</gene>
<dbReference type="EMBL" id="CAJPIN010060339">
    <property type="protein sequence ID" value="CAG2066893.1"/>
    <property type="molecule type" value="Genomic_DNA"/>
</dbReference>
<sequence length="10" mass="1196">MKFMLVEGQL</sequence>
<reference evidence="1" key="1">
    <citation type="submission" date="2021-03" db="EMBL/GenBank/DDBJ databases">
        <authorList>
            <person name="Tran Van P."/>
        </authorList>
    </citation>
    <scope>NUCLEOTIDE SEQUENCE</scope>
</reference>
<comment type="caution">
    <text evidence="1">The sequence shown here is derived from an EMBL/GenBank/DDBJ whole genome shotgun (WGS) entry which is preliminary data.</text>
</comment>
<evidence type="ECO:0000313" key="1">
    <source>
        <dbReference type="EMBL" id="CAG2066893.1"/>
    </source>
</evidence>
<dbReference type="Proteomes" id="UP001153148">
    <property type="component" value="Unassembled WGS sequence"/>
</dbReference>
<evidence type="ECO:0000313" key="2">
    <source>
        <dbReference type="Proteomes" id="UP001153148"/>
    </source>
</evidence>
<protein>
    <submittedName>
        <fullName evidence="1">Uncharacterized protein</fullName>
    </submittedName>
</protein>
<name>A0ABN7PGK9_TIMPD</name>
<keyword evidence="2" id="KW-1185">Reference proteome</keyword>
<organism evidence="1 2">
    <name type="scientific">Timema podura</name>
    <name type="common">Walking stick</name>
    <dbReference type="NCBI Taxonomy" id="61482"/>
    <lineage>
        <taxon>Eukaryota</taxon>
        <taxon>Metazoa</taxon>
        <taxon>Ecdysozoa</taxon>
        <taxon>Arthropoda</taxon>
        <taxon>Hexapoda</taxon>
        <taxon>Insecta</taxon>
        <taxon>Pterygota</taxon>
        <taxon>Neoptera</taxon>
        <taxon>Polyneoptera</taxon>
        <taxon>Phasmatodea</taxon>
        <taxon>Timematodea</taxon>
        <taxon>Timematoidea</taxon>
        <taxon>Timematidae</taxon>
        <taxon>Timema</taxon>
    </lineage>
</organism>